<evidence type="ECO:0000313" key="1">
    <source>
        <dbReference type="EMBL" id="QGT15873.1"/>
    </source>
</evidence>
<dbReference type="Proteomes" id="UP000422744">
    <property type="component" value="Chromosome"/>
</dbReference>
<protein>
    <submittedName>
        <fullName evidence="1">Uncharacterized protein</fullName>
    </submittedName>
</protein>
<dbReference type="EMBL" id="CP037426">
    <property type="protein sequence ID" value="QGT15873.1"/>
    <property type="molecule type" value="Genomic_DNA"/>
</dbReference>
<organism evidence="1 2">
    <name type="scientific">Wolbachia pipientis</name>
    <dbReference type="NCBI Taxonomy" id="955"/>
    <lineage>
        <taxon>Bacteria</taxon>
        <taxon>Pseudomonadati</taxon>
        <taxon>Pseudomonadota</taxon>
        <taxon>Alphaproteobacteria</taxon>
        <taxon>Rickettsiales</taxon>
        <taxon>Anaplasmataceae</taxon>
        <taxon>Wolbachieae</taxon>
        <taxon>Wolbachia</taxon>
    </lineage>
</organism>
<reference evidence="1 2" key="1">
    <citation type="submission" date="2019-03" db="EMBL/GenBank/DDBJ databases">
        <title>Wolbachia endosymbiont of Haematobia irritans wIrr.</title>
        <authorList>
            <person name="Parry R.H."/>
            <person name="Asgari S."/>
        </authorList>
    </citation>
    <scope>NUCLEOTIDE SEQUENCE [LARGE SCALE GENOMIC DNA]</scope>
    <source>
        <strain evidence="2">wIrr</strain>
    </source>
</reference>
<proteinExistence type="predicted"/>
<dbReference type="AlphaFoldDB" id="A0A6I6CTJ2"/>
<evidence type="ECO:0000313" key="2">
    <source>
        <dbReference type="Proteomes" id="UP000422744"/>
    </source>
</evidence>
<name>A0A6I6CTJ2_WOLPI</name>
<gene>
    <name evidence="1" type="ORF">E0495_00825</name>
</gene>
<sequence>MVSHKKFRSQCHALTVRTLRYKSNLYQEKRCHPSAQTLGWLCCIASYDGLKIKKIGNISSLLFWYL</sequence>
<accession>A0A6I6CTJ2</accession>